<dbReference type="GO" id="GO:0016829">
    <property type="term" value="F:lyase activity"/>
    <property type="evidence" value="ECO:0007669"/>
    <property type="project" value="UniProtKB-KW"/>
</dbReference>
<dbReference type="RefSeq" id="WP_010885768.1">
    <property type="nucleotide sequence ID" value="NZ_DUJN01000002.1"/>
</dbReference>
<evidence type="ECO:0000313" key="1">
    <source>
        <dbReference type="EMBL" id="HII60669.1"/>
    </source>
</evidence>
<organism evidence="1 2">
    <name type="scientific">Pyrococcus horikoshii</name>
    <dbReference type="NCBI Taxonomy" id="53953"/>
    <lineage>
        <taxon>Archaea</taxon>
        <taxon>Methanobacteriati</taxon>
        <taxon>Methanobacteriota</taxon>
        <taxon>Thermococci</taxon>
        <taxon>Thermococcales</taxon>
        <taxon>Thermococcaceae</taxon>
        <taxon>Pyrococcus</taxon>
    </lineage>
</organism>
<dbReference type="EMBL" id="DUJN01000002">
    <property type="protein sequence ID" value="HII60669.1"/>
    <property type="molecule type" value="Genomic_DNA"/>
</dbReference>
<dbReference type="OMA" id="CEWINGY"/>
<sequence>MIRKEEIVQAFILGPLIEVTVPKPGNVSRIRDFEDLTIYHFLFANTSLIFPYLKAVERGILLKEGKIIEGDVGLGKLIRDSVFWAKKHQDSNPNFGIIVLSIPLLVALGEGYEVKRCGKRGNELISKSTPLDSVELYKAIRIANPKGVKRGVKYDVYDDSSFKELVRDNINLAKLAEISCERELIFCEWINGYSKVYEAFRILKKNLTEYSLEEGVIITFLWMLAKYRDTLIERKAGLYEAELVREKAREVLNGEASLDEFYAFMHERGDLRNPGSIADILAVSLSLLLLEGYSLRGKKLTKK</sequence>
<dbReference type="PANTHER" id="PTHR42280">
    <property type="entry name" value="CITG FAMILY PROTEIN"/>
    <property type="match status" value="1"/>
</dbReference>
<name>A0A832SXY1_PYRHR</name>
<dbReference type="Pfam" id="PF01874">
    <property type="entry name" value="CitG"/>
    <property type="match status" value="1"/>
</dbReference>
<dbReference type="GO" id="GO:0005524">
    <property type="term" value="F:ATP binding"/>
    <property type="evidence" value="ECO:0007669"/>
    <property type="project" value="InterPro"/>
</dbReference>
<dbReference type="GeneID" id="1442549"/>
<reference evidence="1" key="1">
    <citation type="journal article" date="2020" name="bioRxiv">
        <title>A rank-normalized archaeal taxonomy based on genome phylogeny resolves widespread incomplete and uneven classifications.</title>
        <authorList>
            <person name="Rinke C."/>
            <person name="Chuvochina M."/>
            <person name="Mussig A.J."/>
            <person name="Chaumeil P.-A."/>
            <person name="Waite D.W."/>
            <person name="Whitman W.B."/>
            <person name="Parks D.H."/>
            <person name="Hugenholtz P."/>
        </authorList>
    </citation>
    <scope>NUCLEOTIDE SEQUENCE</scope>
    <source>
        <strain evidence="1">UBA8834</strain>
    </source>
</reference>
<gene>
    <name evidence="1" type="ORF">HA331_02735</name>
</gene>
<keyword evidence="1" id="KW-0456">Lyase</keyword>
<dbReference type="PANTHER" id="PTHR42280:SF1">
    <property type="entry name" value="CITG FAMILY PROTEIN"/>
    <property type="match status" value="1"/>
</dbReference>
<comment type="caution">
    <text evidence="1">The sequence shown here is derived from an EMBL/GenBank/DDBJ whole genome shotgun (WGS) entry which is preliminary data.</text>
</comment>
<dbReference type="GO" id="GO:0046917">
    <property type="term" value="F:triphosphoribosyl-dephospho-CoA synthase activity"/>
    <property type="evidence" value="ECO:0007669"/>
    <property type="project" value="InterPro"/>
</dbReference>
<accession>A0A832SXY1</accession>
<evidence type="ECO:0000313" key="2">
    <source>
        <dbReference type="Proteomes" id="UP000617544"/>
    </source>
</evidence>
<keyword evidence="1" id="KW-0808">Transferase</keyword>
<proteinExistence type="predicted"/>
<dbReference type="AlphaFoldDB" id="A0A832SXY1"/>
<dbReference type="InterPro" id="IPR002736">
    <property type="entry name" value="CitG"/>
</dbReference>
<dbReference type="Proteomes" id="UP000617544">
    <property type="component" value="Unassembled WGS sequence"/>
</dbReference>
<protein>
    <submittedName>
        <fullName evidence="1">Apo-citrate lyase phosphoribosyl-dephospho-CoA transferase</fullName>
    </submittedName>
</protein>
<dbReference type="Gene3D" id="1.10.4200.10">
    <property type="entry name" value="Triphosphoribosyl-dephospho-CoA protein"/>
    <property type="match status" value="1"/>
</dbReference>